<dbReference type="EMBL" id="CAJNIZ010044638">
    <property type="protein sequence ID" value="CAE7696366.1"/>
    <property type="molecule type" value="Genomic_DNA"/>
</dbReference>
<dbReference type="Proteomes" id="UP000649617">
    <property type="component" value="Unassembled WGS sequence"/>
</dbReference>
<comment type="caution">
    <text evidence="2">The sequence shown here is derived from an EMBL/GenBank/DDBJ whole genome shotgun (WGS) entry which is preliminary data.</text>
</comment>
<protein>
    <recommendedName>
        <fullName evidence="4">Proline-rich protein PRCC</fullName>
    </recommendedName>
</protein>
<gene>
    <name evidence="2" type="ORF">SPIL2461_LOCUS19542</name>
</gene>
<evidence type="ECO:0000313" key="2">
    <source>
        <dbReference type="EMBL" id="CAE7696366.1"/>
    </source>
</evidence>
<evidence type="ECO:0000313" key="3">
    <source>
        <dbReference type="Proteomes" id="UP000649617"/>
    </source>
</evidence>
<dbReference type="OrthoDB" id="206969at2759"/>
<proteinExistence type="predicted"/>
<accession>A0A812WYK8</accession>
<evidence type="ECO:0000256" key="1">
    <source>
        <dbReference type="SAM" id="MobiDB-lite"/>
    </source>
</evidence>
<evidence type="ECO:0008006" key="4">
    <source>
        <dbReference type="Google" id="ProtNLM"/>
    </source>
</evidence>
<feature type="region of interest" description="Disordered" evidence="1">
    <location>
        <begin position="1"/>
        <end position="107"/>
    </location>
</feature>
<feature type="compositionally biased region" description="Acidic residues" evidence="1">
    <location>
        <begin position="54"/>
        <end position="70"/>
    </location>
</feature>
<organism evidence="2 3">
    <name type="scientific">Symbiodinium pilosum</name>
    <name type="common">Dinoflagellate</name>
    <dbReference type="NCBI Taxonomy" id="2952"/>
    <lineage>
        <taxon>Eukaryota</taxon>
        <taxon>Sar</taxon>
        <taxon>Alveolata</taxon>
        <taxon>Dinophyceae</taxon>
        <taxon>Suessiales</taxon>
        <taxon>Symbiodiniaceae</taxon>
        <taxon>Symbiodinium</taxon>
    </lineage>
</organism>
<feature type="compositionally biased region" description="Low complexity" evidence="1">
    <location>
        <begin position="34"/>
        <end position="53"/>
    </location>
</feature>
<name>A0A812WYK8_SYMPI</name>
<reference evidence="2" key="1">
    <citation type="submission" date="2021-02" db="EMBL/GenBank/DDBJ databases">
        <authorList>
            <person name="Dougan E. K."/>
            <person name="Rhodes N."/>
            <person name="Thang M."/>
            <person name="Chan C."/>
        </authorList>
    </citation>
    <scope>NUCLEOTIDE SEQUENCE</scope>
</reference>
<sequence length="293" mass="31944">MGLLSGYGSDESASSAGEPGAKRRRVVRLDYAKLPVSRPLPLPSREAAAQQLLEEPEEAEGAESEDEDSESSSNDSANEGRQEQSPALDEEAISMAEMPSSLVDLLPRPKKEMAAPLLSDSQVDIDFATAGKPKEKPQAMGDTNAWVVRAAQVPEVEETQDELPERLQKHPLLRTLQASPAGPTQAEVAHLTSSSAKLLHISADSMKDPNWRLNNLVSGQPGLLRASRVPADISQYDQARWQGSTLSNPSKTQKRKHHINWLAQEAIEKEAEDLDRAAGGKLTKAQTRSRYGW</sequence>
<keyword evidence="3" id="KW-1185">Reference proteome</keyword>
<dbReference type="AlphaFoldDB" id="A0A812WYK8"/>